<reference evidence="1 2" key="1">
    <citation type="submission" date="2012-02" db="EMBL/GenBank/DDBJ databases">
        <title>The Genome Sequence of Parabacteroides distasonis CL09T03C24.</title>
        <authorList>
            <consortium name="The Broad Institute Genome Sequencing Platform"/>
            <person name="Earl A."/>
            <person name="Ward D."/>
            <person name="Feldgarden M."/>
            <person name="Gevers D."/>
            <person name="Zitomersky N.L."/>
            <person name="Coyne M.J."/>
            <person name="Comstock L.E."/>
            <person name="Young S.K."/>
            <person name="Zeng Q."/>
            <person name="Gargeya S."/>
            <person name="Fitzgerald M."/>
            <person name="Haas B."/>
            <person name="Abouelleil A."/>
            <person name="Alvarado L."/>
            <person name="Arachchi H.M."/>
            <person name="Berlin A."/>
            <person name="Chapman S.B."/>
            <person name="Gearin G."/>
            <person name="Goldberg J."/>
            <person name="Griggs A."/>
            <person name="Gujja S."/>
            <person name="Hansen M."/>
            <person name="Heiman D."/>
            <person name="Howarth C."/>
            <person name="Larimer J."/>
            <person name="Lui A."/>
            <person name="MacDonald P.J.P."/>
            <person name="McCowen C."/>
            <person name="Montmayeur A."/>
            <person name="Murphy C."/>
            <person name="Neiman D."/>
            <person name="Pearson M."/>
            <person name="Priest M."/>
            <person name="Roberts A."/>
            <person name="Saif S."/>
            <person name="Shea T."/>
            <person name="Sisk P."/>
            <person name="Stolte C."/>
            <person name="Sykes S."/>
            <person name="Wortman J."/>
            <person name="Nusbaum C."/>
            <person name="Birren B."/>
        </authorList>
    </citation>
    <scope>NUCLEOTIDE SEQUENCE [LARGE SCALE GENOMIC DNA]</scope>
    <source>
        <strain evidence="1 2">CL09T03C24</strain>
    </source>
</reference>
<evidence type="ECO:0000313" key="1">
    <source>
        <dbReference type="EMBL" id="EKN27783.1"/>
    </source>
</evidence>
<gene>
    <name evidence="1" type="ORF">HMPREF1059_01884</name>
</gene>
<dbReference type="RefSeq" id="WP_005865092.1">
    <property type="nucleotide sequence ID" value="NZ_JH976487.1"/>
</dbReference>
<dbReference type="Proteomes" id="UP000006262">
    <property type="component" value="Unassembled WGS sequence"/>
</dbReference>
<protein>
    <submittedName>
        <fullName evidence="1">Uncharacterized protein</fullName>
    </submittedName>
</protein>
<proteinExistence type="predicted"/>
<sequence length="177" mass="20763">MTNYNRLLILITFLFIDLSIGFAQKTWKSDKYAYTVEIPSGYLIRKPTGKNIDLSLQSEDHAIASNINVVVRDISLETDDYDFSIWDTDLKSMFYEMEVGGRQYGLDIKVIDYGKTMVAGHEALWYHQVDGSIFTMVYDIKVNQYYYHLAYAMPIAAKERLMPVWYRFINQLKFMNK</sequence>
<name>A0AAD2YII4_PARDI</name>
<organism evidence="1 2">
    <name type="scientific">Parabacteroides distasonis CL09T03C24</name>
    <dbReference type="NCBI Taxonomy" id="999417"/>
    <lineage>
        <taxon>Bacteria</taxon>
        <taxon>Pseudomonadati</taxon>
        <taxon>Bacteroidota</taxon>
        <taxon>Bacteroidia</taxon>
        <taxon>Bacteroidales</taxon>
        <taxon>Tannerellaceae</taxon>
        <taxon>Parabacteroides</taxon>
    </lineage>
</organism>
<comment type="caution">
    <text evidence="1">The sequence shown here is derived from an EMBL/GenBank/DDBJ whole genome shotgun (WGS) entry which is preliminary data.</text>
</comment>
<evidence type="ECO:0000313" key="2">
    <source>
        <dbReference type="Proteomes" id="UP000006262"/>
    </source>
</evidence>
<accession>A0AAD2YII4</accession>
<dbReference type="AlphaFoldDB" id="A0AAD2YII4"/>
<dbReference type="EMBL" id="AGZN01000018">
    <property type="protein sequence ID" value="EKN27783.1"/>
    <property type="molecule type" value="Genomic_DNA"/>
</dbReference>